<dbReference type="InterPro" id="IPR018422">
    <property type="entry name" value="Cation/H_exchanger_CPA1"/>
</dbReference>
<feature type="transmembrane region" description="Helical" evidence="10">
    <location>
        <begin position="44"/>
        <end position="65"/>
    </location>
</feature>
<name>A0A935CBS3_9MICO</name>
<proteinExistence type="inferred from homology"/>
<dbReference type="SUPFAM" id="SSF57850">
    <property type="entry name" value="RING/U-box"/>
    <property type="match status" value="1"/>
</dbReference>
<comment type="caution">
    <text evidence="13">The sequence shown here is derived from an EMBL/GenBank/DDBJ whole genome shotgun (WGS) entry which is preliminary data.</text>
</comment>
<dbReference type="InterPro" id="IPR013083">
    <property type="entry name" value="Znf_RING/FYVE/PHD"/>
</dbReference>
<feature type="domain" description="UBP-type" evidence="12">
    <location>
        <begin position="548"/>
        <end position="632"/>
    </location>
</feature>
<keyword evidence="7 10" id="KW-0406">Ion transport</keyword>
<organism evidence="13 14">
    <name type="scientific">Candidatus Phosphoribacter hodrii</name>
    <dbReference type="NCBI Taxonomy" id="2953743"/>
    <lineage>
        <taxon>Bacteria</taxon>
        <taxon>Bacillati</taxon>
        <taxon>Actinomycetota</taxon>
        <taxon>Actinomycetes</taxon>
        <taxon>Micrococcales</taxon>
        <taxon>Dermatophilaceae</taxon>
        <taxon>Candidatus Phosphoribacter</taxon>
    </lineage>
</organism>
<accession>A0A935CBS3</accession>
<reference evidence="13 14" key="1">
    <citation type="submission" date="2020-10" db="EMBL/GenBank/DDBJ databases">
        <title>Connecting structure to function with the recovery of over 1000 high-quality activated sludge metagenome-assembled genomes encoding full-length rRNA genes using long-read sequencing.</title>
        <authorList>
            <person name="Singleton C.M."/>
            <person name="Petriglieri F."/>
            <person name="Kristensen J.M."/>
            <person name="Kirkegaard R.H."/>
            <person name="Michaelsen T.Y."/>
            <person name="Andersen M.H."/>
            <person name="Karst S.M."/>
            <person name="Dueholm M.S."/>
            <person name="Nielsen P.H."/>
            <person name="Albertsen M."/>
        </authorList>
    </citation>
    <scope>NUCLEOTIDE SEQUENCE [LARGE SCALE GENOMIC DNA]</scope>
    <source>
        <strain evidence="13">AalE_18-Q3-R2-46_BAT3C.188</strain>
    </source>
</reference>
<evidence type="ECO:0000256" key="7">
    <source>
        <dbReference type="ARBA" id="ARBA00023065"/>
    </source>
</evidence>
<feature type="transmembrane region" description="Helical" evidence="10">
    <location>
        <begin position="154"/>
        <end position="174"/>
    </location>
</feature>
<feature type="transmembrane region" description="Helical" evidence="10">
    <location>
        <begin position="369"/>
        <end position="392"/>
    </location>
</feature>
<evidence type="ECO:0000256" key="11">
    <source>
        <dbReference type="SAM" id="MobiDB-lite"/>
    </source>
</evidence>
<evidence type="ECO:0000256" key="8">
    <source>
        <dbReference type="ARBA" id="ARBA00023136"/>
    </source>
</evidence>
<evidence type="ECO:0000259" key="12">
    <source>
        <dbReference type="PROSITE" id="PS50271"/>
    </source>
</evidence>
<dbReference type="GO" id="GO:0008270">
    <property type="term" value="F:zinc ion binding"/>
    <property type="evidence" value="ECO:0007669"/>
    <property type="project" value="InterPro"/>
</dbReference>
<dbReference type="Gene3D" id="6.10.140.1330">
    <property type="match status" value="1"/>
</dbReference>
<dbReference type="Gene3D" id="3.30.40.10">
    <property type="entry name" value="Zinc/RING finger domain, C3HC4 (zinc finger)"/>
    <property type="match status" value="1"/>
</dbReference>
<feature type="transmembrane region" description="Helical" evidence="10">
    <location>
        <begin position="86"/>
        <end position="106"/>
    </location>
</feature>
<protein>
    <submittedName>
        <fullName evidence="13">Na+/H+ antiporter</fullName>
    </submittedName>
</protein>
<keyword evidence="2 10" id="KW-0813">Transport</keyword>
<dbReference type="InterPro" id="IPR006153">
    <property type="entry name" value="Cation/H_exchanger_TM"/>
</dbReference>
<dbReference type="PANTHER" id="PTHR10110:SF86">
    <property type="entry name" value="SODIUM_HYDROGEN EXCHANGER 7"/>
    <property type="match status" value="1"/>
</dbReference>
<feature type="transmembrane region" description="Helical" evidence="10">
    <location>
        <begin position="112"/>
        <end position="133"/>
    </location>
</feature>
<dbReference type="GO" id="GO:0098719">
    <property type="term" value="P:sodium ion import across plasma membrane"/>
    <property type="evidence" value="ECO:0007669"/>
    <property type="project" value="TreeGrafter"/>
</dbReference>
<dbReference type="GO" id="GO:0005886">
    <property type="term" value="C:plasma membrane"/>
    <property type="evidence" value="ECO:0007669"/>
    <property type="project" value="UniProtKB-SubCell"/>
</dbReference>
<dbReference type="GO" id="GO:0015386">
    <property type="term" value="F:potassium:proton antiporter activity"/>
    <property type="evidence" value="ECO:0007669"/>
    <property type="project" value="TreeGrafter"/>
</dbReference>
<keyword evidence="8 10" id="KW-0472">Membrane</keyword>
<gene>
    <name evidence="13" type="ORF">IPF40_00085</name>
</gene>
<sequence>MTLAIAVVALVATVLTVTELARRLDVSAPLLLTIVGVGASFLPFVPPLVVSPELVLVGLLPPLLYAASVKTSLVDLGANKRNIGMLSVGLVAFSAIGVGLALWWLFDVPLPLGIAVGGVVAPPDAVAATAVGRRIGLPRRIVTVLEGESLFNDATALVLVRLGILALGSALSVGAVVGQVAWTSIGGVGIGLVVAQVLTWVRRRVTDPISGTAISFLAPWLAYLPAEELHASGVLAVVVAGVLLGHRAPVIQSATSRVADRINWATAQFILENGVFLLIGLQAKGIIERITATPAGVSRALFMSVVVLAAVVVLRPLWVIPLRFLMGDPQDRRDQLRSSVIVSWAGMRGVVTLAAAFTLPVGVPDRDAFVLAALVVVAGTLLVQGSSLPWVARRLDVHGPDPREDVLQTATVMRSAVTAGLRELDRLAAPTEPPLPDGLVDQLRTMAERRVHAVWEQLGAPSGTERPDGSGGAMVETPSESYRRARTAMLQAERTEVLRLRDLGTIDHEVLAAVLASLDVEESVVTSVSERQGALRERLVLTPESSKGDCLHLRDAPVGIEPVTPDGCADCLRDGTTWVHLRLCLTCGNVGCCDSSTGRHATAHHRQTAHPVMRSIEPGEGWRWCYVDELLG</sequence>
<dbReference type="InterPro" id="IPR004705">
    <property type="entry name" value="Cation/H_exchanger_CPA1_bac"/>
</dbReference>
<comment type="similarity">
    <text evidence="10">Belongs to the monovalent cation:proton antiporter 1 (CPA1) transporter (TC 2.A.36) family.</text>
</comment>
<dbReference type="Pfam" id="PF00999">
    <property type="entry name" value="Na_H_Exchanger"/>
    <property type="match status" value="1"/>
</dbReference>
<evidence type="ECO:0000313" key="14">
    <source>
        <dbReference type="Proteomes" id="UP000718281"/>
    </source>
</evidence>
<keyword evidence="3 10" id="KW-1003">Cell membrane</keyword>
<dbReference type="Proteomes" id="UP000718281">
    <property type="component" value="Unassembled WGS sequence"/>
</dbReference>
<comment type="function">
    <text evidence="10">Na(+)/H(+) antiporter that extrudes sodium in exchange for external protons.</text>
</comment>
<dbReference type="EMBL" id="JADIXZ010000001">
    <property type="protein sequence ID" value="MBK6299494.1"/>
    <property type="molecule type" value="Genomic_DNA"/>
</dbReference>
<feature type="transmembrane region" description="Helical" evidence="10">
    <location>
        <begin position="341"/>
        <end position="363"/>
    </location>
</feature>
<feature type="region of interest" description="Disordered" evidence="11">
    <location>
        <begin position="460"/>
        <end position="482"/>
    </location>
</feature>
<keyword evidence="10" id="KW-0050">Antiport</keyword>
<dbReference type="Pfam" id="PF02148">
    <property type="entry name" value="zf-UBP"/>
    <property type="match status" value="1"/>
</dbReference>
<feature type="transmembrane region" description="Helical" evidence="10">
    <location>
        <begin position="180"/>
        <end position="201"/>
    </location>
</feature>
<keyword evidence="6 10" id="KW-0915">Sodium</keyword>
<evidence type="ECO:0000256" key="5">
    <source>
        <dbReference type="ARBA" id="ARBA00022989"/>
    </source>
</evidence>
<dbReference type="PANTHER" id="PTHR10110">
    <property type="entry name" value="SODIUM/HYDROGEN EXCHANGER"/>
    <property type="match status" value="1"/>
</dbReference>
<comment type="caution">
    <text evidence="10">Lacks conserved residue(s) required for the propagation of feature annotation.</text>
</comment>
<evidence type="ECO:0000256" key="6">
    <source>
        <dbReference type="ARBA" id="ARBA00023053"/>
    </source>
</evidence>
<dbReference type="PROSITE" id="PS50271">
    <property type="entry name" value="ZF_UBP"/>
    <property type="match status" value="1"/>
</dbReference>
<evidence type="ECO:0000256" key="9">
    <source>
        <dbReference type="ARBA" id="ARBA00023201"/>
    </source>
</evidence>
<dbReference type="AlphaFoldDB" id="A0A935CBS3"/>
<evidence type="ECO:0000313" key="13">
    <source>
        <dbReference type="EMBL" id="MBK6299494.1"/>
    </source>
</evidence>
<comment type="subcellular location">
    <subcellularLocation>
        <location evidence="1 10">Cell membrane</location>
        <topology evidence="1 10">Multi-pass membrane protein</topology>
    </subcellularLocation>
</comment>
<feature type="transmembrane region" description="Helical" evidence="10">
    <location>
        <begin position="301"/>
        <end position="320"/>
    </location>
</feature>
<dbReference type="GO" id="GO:0051453">
    <property type="term" value="P:regulation of intracellular pH"/>
    <property type="evidence" value="ECO:0007669"/>
    <property type="project" value="TreeGrafter"/>
</dbReference>
<evidence type="ECO:0000256" key="1">
    <source>
        <dbReference type="ARBA" id="ARBA00004651"/>
    </source>
</evidence>
<dbReference type="GO" id="GO:0015385">
    <property type="term" value="F:sodium:proton antiporter activity"/>
    <property type="evidence" value="ECO:0007669"/>
    <property type="project" value="InterPro"/>
</dbReference>
<evidence type="ECO:0000256" key="3">
    <source>
        <dbReference type="ARBA" id="ARBA00022475"/>
    </source>
</evidence>
<dbReference type="InterPro" id="IPR001607">
    <property type="entry name" value="Znf_UBP"/>
</dbReference>
<keyword evidence="9 10" id="KW-0739">Sodium transport</keyword>
<keyword evidence="5 10" id="KW-1133">Transmembrane helix</keyword>
<dbReference type="NCBIfam" id="TIGR00831">
    <property type="entry name" value="a_cpa1"/>
    <property type="match status" value="1"/>
</dbReference>
<keyword evidence="4 10" id="KW-0812">Transmembrane</keyword>
<evidence type="ECO:0000256" key="2">
    <source>
        <dbReference type="ARBA" id="ARBA00022448"/>
    </source>
</evidence>
<evidence type="ECO:0000256" key="10">
    <source>
        <dbReference type="RuleBase" id="RU366002"/>
    </source>
</evidence>
<evidence type="ECO:0000256" key="4">
    <source>
        <dbReference type="ARBA" id="ARBA00022692"/>
    </source>
</evidence>